<dbReference type="Pfam" id="PF13289">
    <property type="entry name" value="SIR2_2"/>
    <property type="match status" value="1"/>
</dbReference>
<organism evidence="1 2">
    <name type="scientific">Aliarcobacter butzleri</name>
    <dbReference type="NCBI Taxonomy" id="28197"/>
    <lineage>
        <taxon>Bacteria</taxon>
        <taxon>Pseudomonadati</taxon>
        <taxon>Campylobacterota</taxon>
        <taxon>Epsilonproteobacteria</taxon>
        <taxon>Campylobacterales</taxon>
        <taxon>Arcobacteraceae</taxon>
        <taxon>Aliarcobacter</taxon>
    </lineage>
</organism>
<evidence type="ECO:0000313" key="2">
    <source>
        <dbReference type="Proteomes" id="UP001171529"/>
    </source>
</evidence>
<protein>
    <submittedName>
        <fullName evidence="1">SIR2 family protein</fullName>
    </submittedName>
</protein>
<dbReference type="RefSeq" id="WP_301344841.1">
    <property type="nucleotide sequence ID" value="NZ_JAPZDB010000010.1"/>
</dbReference>
<evidence type="ECO:0000313" key="1">
    <source>
        <dbReference type="EMBL" id="MDN5063200.1"/>
    </source>
</evidence>
<gene>
    <name evidence="1" type="ORF">O8C91_03225</name>
</gene>
<reference evidence="1" key="2">
    <citation type="journal article" date="2023" name="Microorganisms">
        <title>Genomic Characterization of Arcobacter butzleri Strains Isolated from Various Sources in Lithuania.</title>
        <authorList>
            <person name="Uljanovas D."/>
            <person name="Golz G."/>
            <person name="Fleischmann S."/>
            <person name="Kudirkiene E."/>
            <person name="Kasetiene N."/>
            <person name="Grineviciene A."/>
            <person name="Tamuleviciene E."/>
            <person name="Aksomaitiene J."/>
            <person name="Alter T."/>
            <person name="Malakauskas M."/>
        </authorList>
    </citation>
    <scope>NUCLEOTIDE SEQUENCE</scope>
    <source>
        <strain evidence="1">RCM39</strain>
    </source>
</reference>
<dbReference type="Proteomes" id="UP001171529">
    <property type="component" value="Unassembled WGS sequence"/>
</dbReference>
<sequence>MNIKEFISKYKNHPILFVGTGVSLRYLKNSFSWDGLLSYISFELTNDEEFYLDLKAKCFKNGKYNFEEIANLLEKEFNLQLSKDRDGKFKNINDRFYQSMRNGLNLSRFKIFISDILSSLEIKEEKQEELELLKKIRKNIGSIITTNYDMLIEKIFDFSPLIGNDILLSNPYGSVYKIHGCVSNIEKIIITEEDYNNFDREYDLIRAQLLSLFIHNPIIFIGYRIEDNNVKKILKTIFSYVNPTSELANKIKNNFLLIEHEKGSDNTIVSDYDINMDDTIIRINKLKTDDFKSIYESLSDLQLPISAMDVRKVQNIVKDIYSGGNIKVSITEDLDSLKNEDRILAIGSHKTIKYEFQTAKEMISNYFKIIEEANVQLLSLIDKLSINSSQYFPMFGFDKINPRIKNSAQLKDNQINNIENTLKNIPDLFKKNHNKIEDIFNDDTIANSNKAKAILWETMNDNISLDDIEEYLRKSDLKTTDDKRLLCAYDMKRYK</sequence>
<reference evidence="1" key="1">
    <citation type="submission" date="2022-12" db="EMBL/GenBank/DDBJ databases">
        <authorList>
            <person name="Uljanovas D."/>
        </authorList>
    </citation>
    <scope>NUCLEOTIDE SEQUENCE</scope>
    <source>
        <strain evidence="1">RCM39</strain>
    </source>
</reference>
<dbReference type="InterPro" id="IPR011202">
    <property type="entry name" value="UCP014677"/>
</dbReference>
<comment type="caution">
    <text evidence="1">The sequence shown here is derived from an EMBL/GenBank/DDBJ whole genome shotgun (WGS) entry which is preliminary data.</text>
</comment>
<dbReference type="AlphaFoldDB" id="A0AAW7PQQ9"/>
<proteinExistence type="predicted"/>
<dbReference type="PIRSF" id="PIRSF014677">
    <property type="entry name" value="UCP014677"/>
    <property type="match status" value="1"/>
</dbReference>
<name>A0AAW7PQQ9_9BACT</name>
<accession>A0AAW7PQQ9</accession>
<dbReference type="EMBL" id="JAPZDC010000002">
    <property type="protein sequence ID" value="MDN5063200.1"/>
    <property type="molecule type" value="Genomic_DNA"/>
</dbReference>